<dbReference type="RefSeq" id="WP_057935217.1">
    <property type="nucleotide sequence ID" value="NZ_LMZQ01000062.1"/>
</dbReference>
<evidence type="ECO:0000313" key="2">
    <source>
        <dbReference type="Proteomes" id="UP000051950"/>
    </source>
</evidence>
<accession>A0A0T5VGY2</accession>
<sequence>MDNQQALFFQAIRSALPEYQNLALSVAEELGISTNEAYKKIRGDSNLTFQQIIKLSDCFDVPFLYSPKQSLSVTFSYLSVNEDLDMIGYLRNLLDNIKAIKNSNKKHITITTDDIPLFHFFKYPELTSFKLFFWANSANNLETPFSSSFLSEEIIKISQELHATYLEIPSTEIWSKDTVTGTLEQIRYAFEAGHLNDTELAVKIVEQVRYCLTDMNMYAISSKKTIDPNHTFNWYNCDVLGSIAYLVDFKDRMACYNRFNTFNYLRTEDQAYCKQTKQWMQGLIMKSVSFSGQGEKHRNKYLYNAFAECDKLLREITNG</sequence>
<name>A0A0T5VGY2_9SPHI</name>
<dbReference type="OrthoDB" id="1098026at2"/>
<protein>
    <recommendedName>
        <fullName evidence="3">Transcription regulator BetR N-terminal domain-containing protein</fullName>
    </recommendedName>
</protein>
<gene>
    <name evidence="1" type="ORF">ASU31_26355</name>
</gene>
<evidence type="ECO:0008006" key="3">
    <source>
        <dbReference type="Google" id="ProtNLM"/>
    </source>
</evidence>
<dbReference type="Proteomes" id="UP000051950">
    <property type="component" value="Unassembled WGS sequence"/>
</dbReference>
<organism evidence="1 2">
    <name type="scientific">Pedobacter ginsenosidimutans</name>
    <dbReference type="NCBI Taxonomy" id="687842"/>
    <lineage>
        <taxon>Bacteria</taxon>
        <taxon>Pseudomonadati</taxon>
        <taxon>Bacteroidota</taxon>
        <taxon>Sphingobacteriia</taxon>
        <taxon>Sphingobacteriales</taxon>
        <taxon>Sphingobacteriaceae</taxon>
        <taxon>Pedobacter</taxon>
    </lineage>
</organism>
<dbReference type="AlphaFoldDB" id="A0A0T5VGY2"/>
<keyword evidence="2" id="KW-1185">Reference proteome</keyword>
<evidence type="ECO:0000313" key="1">
    <source>
        <dbReference type="EMBL" id="KRT13101.1"/>
    </source>
</evidence>
<comment type="caution">
    <text evidence="1">The sequence shown here is derived from an EMBL/GenBank/DDBJ whole genome shotgun (WGS) entry which is preliminary data.</text>
</comment>
<proteinExistence type="predicted"/>
<dbReference type="EMBL" id="LMZQ01000062">
    <property type="protein sequence ID" value="KRT13101.1"/>
    <property type="molecule type" value="Genomic_DNA"/>
</dbReference>
<reference evidence="1 2" key="1">
    <citation type="submission" date="2015-11" db="EMBL/GenBank/DDBJ databases">
        <title>Sequence of Pedobacter ginsenosidimutans.</title>
        <authorList>
            <person name="Carson E."/>
            <person name="Keyser V."/>
            <person name="Newman J."/>
            <person name="Miller J."/>
        </authorList>
    </citation>
    <scope>NUCLEOTIDE SEQUENCE [LARGE SCALE GENOMIC DNA]</scope>
    <source>
        <strain evidence="1 2">KACC 14530</strain>
    </source>
</reference>
<dbReference type="STRING" id="687842.ASU31_26355"/>